<dbReference type="SUPFAM" id="SSF56672">
    <property type="entry name" value="DNA/RNA polymerases"/>
    <property type="match status" value="1"/>
</dbReference>
<reference evidence="4 5" key="1">
    <citation type="submission" date="2022-01" db="EMBL/GenBank/DDBJ databases">
        <title>A chromosome-scale genome assembly of the false clownfish, Amphiprion ocellaris.</title>
        <authorList>
            <person name="Ryu T."/>
        </authorList>
    </citation>
    <scope>NUCLEOTIDE SEQUENCE [LARGE SCALE GENOMIC DNA]</scope>
</reference>
<dbReference type="GeneTree" id="ENSGT00940000171189"/>
<dbReference type="Ensembl" id="ENSAOCT00000083187.1">
    <property type="protein sequence ID" value="ENSAOCP00000076343.1"/>
    <property type="gene ID" value="ENSAOCG00000026580.1"/>
</dbReference>
<dbReference type="EC" id="3.1.26.4" evidence="2"/>
<comment type="similarity">
    <text evidence="1">Belongs to the beta type-B retroviral polymerase family. HERV class-II K(HML-2) pol subfamily.</text>
</comment>
<proteinExistence type="inferred from homology"/>
<name>A0AAQ5YVE2_AMPOC</name>
<dbReference type="CDD" id="cd01647">
    <property type="entry name" value="RT_LTR"/>
    <property type="match status" value="1"/>
</dbReference>
<dbReference type="CDD" id="cd00303">
    <property type="entry name" value="retropepsin_like"/>
    <property type="match status" value="1"/>
</dbReference>
<dbReference type="PANTHER" id="PTHR15503:SF36">
    <property type="entry name" value="RETROTRANSPOSON GAG-LIKE PROTEIN 5"/>
    <property type="match status" value="1"/>
</dbReference>
<feature type="domain" description="Reverse transcriptase" evidence="3">
    <location>
        <begin position="271"/>
        <end position="367"/>
    </location>
</feature>
<protein>
    <recommendedName>
        <fullName evidence="2">ribonuclease H</fullName>
        <ecNumber evidence="2">3.1.26.4</ecNumber>
    </recommendedName>
</protein>
<reference evidence="4" key="2">
    <citation type="submission" date="2025-05" db="UniProtKB">
        <authorList>
            <consortium name="Ensembl"/>
        </authorList>
    </citation>
    <scope>IDENTIFICATION</scope>
</reference>
<dbReference type="InterPro" id="IPR043502">
    <property type="entry name" value="DNA/RNA_pol_sf"/>
</dbReference>
<dbReference type="Pfam" id="PF13650">
    <property type="entry name" value="Asp_protease_2"/>
    <property type="match status" value="1"/>
</dbReference>
<dbReference type="AlphaFoldDB" id="A0AAQ5YVE2"/>
<dbReference type="Ensembl" id="ENSAOCT00000039846.1">
    <property type="protein sequence ID" value="ENSAOCP00000064248.1"/>
    <property type="gene ID" value="ENSAOCG00000026580.1"/>
</dbReference>
<evidence type="ECO:0000256" key="2">
    <source>
        <dbReference type="ARBA" id="ARBA00012180"/>
    </source>
</evidence>
<evidence type="ECO:0000256" key="1">
    <source>
        <dbReference type="ARBA" id="ARBA00010879"/>
    </source>
</evidence>
<dbReference type="InterPro" id="IPR021109">
    <property type="entry name" value="Peptidase_aspartic_dom_sf"/>
</dbReference>
<dbReference type="GO" id="GO:0004523">
    <property type="term" value="F:RNA-DNA hybrid ribonuclease activity"/>
    <property type="evidence" value="ECO:0007669"/>
    <property type="project" value="UniProtKB-EC"/>
</dbReference>
<accession>A0AAQ5YVE2</accession>
<dbReference type="Gene3D" id="2.40.70.10">
    <property type="entry name" value="Acid Proteases"/>
    <property type="match status" value="1"/>
</dbReference>
<keyword evidence="5" id="KW-1185">Reference proteome</keyword>
<dbReference type="SUPFAM" id="SSF50630">
    <property type="entry name" value="Acid proteases"/>
    <property type="match status" value="1"/>
</dbReference>
<evidence type="ECO:0000259" key="3">
    <source>
        <dbReference type="Pfam" id="PF00078"/>
    </source>
</evidence>
<dbReference type="InterPro" id="IPR000477">
    <property type="entry name" value="RT_dom"/>
</dbReference>
<evidence type="ECO:0000313" key="5">
    <source>
        <dbReference type="Proteomes" id="UP001501940"/>
    </source>
</evidence>
<dbReference type="Ensembl" id="ENSAOCT00000075248.1">
    <property type="protein sequence ID" value="ENSAOCP00000072627.1"/>
    <property type="gene ID" value="ENSAOCG00000026580.1"/>
</dbReference>
<dbReference type="Ensembl" id="ENSAOCT00000058100.1">
    <property type="protein sequence ID" value="ENSAOCP00000055505.1"/>
    <property type="gene ID" value="ENSAOCG00000026580.1"/>
</dbReference>
<dbReference type="PANTHER" id="PTHR15503">
    <property type="entry name" value="LDOC1 RELATED"/>
    <property type="match status" value="1"/>
</dbReference>
<dbReference type="InterPro" id="IPR032567">
    <property type="entry name" value="RTL1-rel"/>
</dbReference>
<sequence length="368" mass="40925">MFVLWKGWSLHHGLSSSSAKRFGSPVRGGILVSRTSTTSPLHLQLQATLCWNSETLPVPALVDSGAEEYFLYSNLVQQLGIPSIPLDQPLIAQALNGVQLAQVTRKTSPIDLIIAGNHCEKVSFCVIDCSEPPVVLDYPWLTRHNPQLDWRKGENFVWSPNCHRSCLQSALTLAAVEAATPPDQVKLDSVPVQYHDLAPVFSKDRALSLPPRRSYDCAIELCQGATLSSSRLFNLSKPERTAIENYIHDSLAAGIIRPSSSPLGARFFFVDKKNKTLQPCIDFRGLNEITIKNSYPLPLINSAFSPLQGAQIFTKLDLRNAYHLIRIWEVDEWKTAFNTPLGHFEYLVMPFGLPNAPAVFQHLIDDVA</sequence>
<evidence type="ECO:0000313" key="4">
    <source>
        <dbReference type="Ensembl" id="ENSAOCP00000055505.1"/>
    </source>
</evidence>
<dbReference type="Gene3D" id="3.30.70.270">
    <property type="match status" value="1"/>
</dbReference>
<organism evidence="4 5">
    <name type="scientific">Amphiprion ocellaris</name>
    <name type="common">Clown anemonefish</name>
    <dbReference type="NCBI Taxonomy" id="80972"/>
    <lineage>
        <taxon>Eukaryota</taxon>
        <taxon>Metazoa</taxon>
        <taxon>Chordata</taxon>
        <taxon>Craniata</taxon>
        <taxon>Vertebrata</taxon>
        <taxon>Euteleostomi</taxon>
        <taxon>Actinopterygii</taxon>
        <taxon>Neopterygii</taxon>
        <taxon>Teleostei</taxon>
        <taxon>Neoteleostei</taxon>
        <taxon>Acanthomorphata</taxon>
        <taxon>Ovalentaria</taxon>
        <taxon>Pomacentridae</taxon>
        <taxon>Amphiprion</taxon>
    </lineage>
</organism>
<dbReference type="Gene3D" id="3.10.10.10">
    <property type="entry name" value="HIV Type 1 Reverse Transcriptase, subunit A, domain 1"/>
    <property type="match status" value="1"/>
</dbReference>
<dbReference type="Ensembl" id="ENSAOCT00000040621.1">
    <property type="protein sequence ID" value="ENSAOCP00000048632.1"/>
    <property type="gene ID" value="ENSAOCG00000026580.1"/>
</dbReference>
<dbReference type="Pfam" id="PF00078">
    <property type="entry name" value="RVT_1"/>
    <property type="match status" value="1"/>
</dbReference>
<dbReference type="Proteomes" id="UP001501940">
    <property type="component" value="Chromosome 8"/>
</dbReference>
<dbReference type="InterPro" id="IPR043128">
    <property type="entry name" value="Rev_trsase/Diguanyl_cyclase"/>
</dbReference>